<evidence type="ECO:0000313" key="2">
    <source>
        <dbReference type="EMBL" id="MCV7069740.1"/>
    </source>
</evidence>
<protein>
    <submittedName>
        <fullName evidence="2">Uncharacterized protein</fullName>
    </submittedName>
</protein>
<keyword evidence="1" id="KW-0732">Signal</keyword>
<feature type="chain" id="PRO_5040727686" evidence="1">
    <location>
        <begin position="22"/>
        <end position="103"/>
    </location>
</feature>
<name>A0A9X2YAG3_9MYCO</name>
<keyword evidence="4" id="KW-1185">Reference proteome</keyword>
<feature type="signal peptide" evidence="1">
    <location>
        <begin position="1"/>
        <end position="21"/>
    </location>
</feature>
<dbReference type="AlphaFoldDB" id="A0A9X2YAG3"/>
<evidence type="ECO:0000313" key="3">
    <source>
        <dbReference type="EMBL" id="ULP39253.1"/>
    </source>
</evidence>
<dbReference type="Proteomes" id="UP001055159">
    <property type="component" value="Chromosome"/>
</dbReference>
<dbReference type="EMBL" id="CP092427">
    <property type="protein sequence ID" value="ULP39253.1"/>
    <property type="molecule type" value="Genomic_DNA"/>
</dbReference>
<reference evidence="2" key="1">
    <citation type="submission" date="2020-07" db="EMBL/GenBank/DDBJ databases">
        <authorList>
            <person name="Pettersson B.M.F."/>
            <person name="Behra P.R.K."/>
            <person name="Ramesh M."/>
            <person name="Das S."/>
            <person name="Dasgupta S."/>
            <person name="Kirsebom L.A."/>
        </authorList>
    </citation>
    <scope>NUCLEOTIDE SEQUENCE</scope>
    <source>
        <strain evidence="2">DSM 45406</strain>
    </source>
</reference>
<evidence type="ECO:0000313" key="4">
    <source>
        <dbReference type="Proteomes" id="UP001055159"/>
    </source>
</evidence>
<organism evidence="2 5">
    <name type="scientific">Mycolicibacterium rufum</name>
    <dbReference type="NCBI Taxonomy" id="318424"/>
    <lineage>
        <taxon>Bacteria</taxon>
        <taxon>Bacillati</taxon>
        <taxon>Actinomycetota</taxon>
        <taxon>Actinomycetes</taxon>
        <taxon>Mycobacteriales</taxon>
        <taxon>Mycobacteriaceae</taxon>
        <taxon>Mycolicibacterium</taxon>
    </lineage>
</organism>
<evidence type="ECO:0000313" key="5">
    <source>
        <dbReference type="Proteomes" id="UP001140272"/>
    </source>
</evidence>
<dbReference type="Proteomes" id="UP001140272">
    <property type="component" value="Unassembled WGS sequence"/>
</dbReference>
<accession>A0A9X2YAG3</accession>
<dbReference type="EMBL" id="JACKRN010000141">
    <property type="protein sequence ID" value="MCV7069740.1"/>
    <property type="molecule type" value="Genomic_DNA"/>
</dbReference>
<proteinExistence type="predicted"/>
<gene>
    <name evidence="2" type="ORF">H7H73_03735</name>
    <name evidence="3" type="ORF">MJO55_13075</name>
</gene>
<sequence>MKTTTRILSASVLALSLPWMAVSVAEAEPKLDLGQFERCLAKPRILKADGVHESTYEQRKRCCAAAGGTLVISTQGPPNCVKVDPRAPRAVIDVPSLGVLTSA</sequence>
<reference evidence="2" key="2">
    <citation type="journal article" date="2022" name="BMC Genomics">
        <title>Comparative genome analysis of mycobacteria focusing on tRNA and non-coding RNA.</title>
        <authorList>
            <person name="Behra P.R.K."/>
            <person name="Pettersson B.M.F."/>
            <person name="Ramesh M."/>
            <person name="Das S."/>
            <person name="Dasgupta S."/>
            <person name="Kirsebom L.A."/>
        </authorList>
    </citation>
    <scope>NUCLEOTIDE SEQUENCE</scope>
    <source>
        <strain evidence="2">DSM 45406</strain>
    </source>
</reference>
<dbReference type="RefSeq" id="WP_043408895.1">
    <property type="nucleotide sequence ID" value="NZ_CP092427.2"/>
</dbReference>
<evidence type="ECO:0000256" key="1">
    <source>
        <dbReference type="SAM" id="SignalP"/>
    </source>
</evidence>
<reference evidence="3" key="3">
    <citation type="submission" date="2022-08" db="EMBL/GenBank/DDBJ databases">
        <title>Whole genome sequencing of non-tuberculosis mycobacteria type-strains.</title>
        <authorList>
            <person name="Igarashi Y."/>
            <person name="Osugi A."/>
            <person name="Mitarai S."/>
        </authorList>
    </citation>
    <scope>NUCLEOTIDE SEQUENCE</scope>
    <source>
        <strain evidence="3">JCM 16372</strain>
    </source>
</reference>